<feature type="transmembrane region" description="Helical" evidence="7">
    <location>
        <begin position="9"/>
        <end position="28"/>
    </location>
</feature>
<keyword evidence="4 6" id="KW-0807">Transducer</keyword>
<dbReference type="GO" id="GO:0005886">
    <property type="term" value="C:plasma membrane"/>
    <property type="evidence" value="ECO:0007669"/>
    <property type="project" value="UniProtKB-SubCell"/>
</dbReference>
<reference evidence="10" key="1">
    <citation type="journal article" date="2014" name="Int. J. Syst. Evol. Microbiol.">
        <title>Complete genome sequence of Corynebacterium casei LMG S-19264T (=DSM 44701T), isolated from a smear-ripened cheese.</title>
        <authorList>
            <consortium name="US DOE Joint Genome Institute (JGI-PGF)"/>
            <person name="Walter F."/>
            <person name="Albersmeier A."/>
            <person name="Kalinowski J."/>
            <person name="Ruckert C."/>
        </authorList>
    </citation>
    <scope>NUCLEOTIDE SEQUENCE</scope>
    <source>
        <strain evidence="10">CGMCC 1.15760</strain>
    </source>
</reference>
<feature type="domain" description="Methyl-accepting transducer" evidence="8">
    <location>
        <begin position="370"/>
        <end position="606"/>
    </location>
</feature>
<evidence type="ECO:0000256" key="2">
    <source>
        <dbReference type="ARBA" id="ARBA00022475"/>
    </source>
</evidence>
<evidence type="ECO:0000256" key="4">
    <source>
        <dbReference type="ARBA" id="ARBA00023224"/>
    </source>
</evidence>
<dbReference type="Gene3D" id="6.10.340.10">
    <property type="match status" value="1"/>
</dbReference>
<keyword evidence="11" id="KW-1185">Reference proteome</keyword>
<dbReference type="GO" id="GO:0007165">
    <property type="term" value="P:signal transduction"/>
    <property type="evidence" value="ECO:0007669"/>
    <property type="project" value="UniProtKB-KW"/>
</dbReference>
<evidence type="ECO:0000256" key="6">
    <source>
        <dbReference type="PROSITE-ProRule" id="PRU00284"/>
    </source>
</evidence>
<dbReference type="Proteomes" id="UP000616608">
    <property type="component" value="Unassembled WGS sequence"/>
</dbReference>
<evidence type="ECO:0000259" key="8">
    <source>
        <dbReference type="PROSITE" id="PS50111"/>
    </source>
</evidence>
<evidence type="ECO:0000313" key="11">
    <source>
        <dbReference type="Proteomes" id="UP000616608"/>
    </source>
</evidence>
<evidence type="ECO:0000256" key="5">
    <source>
        <dbReference type="ARBA" id="ARBA00029447"/>
    </source>
</evidence>
<evidence type="ECO:0000259" key="9">
    <source>
        <dbReference type="PROSITE" id="PS50885"/>
    </source>
</evidence>
<keyword evidence="2" id="KW-1003">Cell membrane</keyword>
<dbReference type="SUPFAM" id="SSF58104">
    <property type="entry name" value="Methyl-accepting chemotaxis protein (MCP) signaling domain"/>
    <property type="match status" value="1"/>
</dbReference>
<dbReference type="Pfam" id="PF00015">
    <property type="entry name" value="MCPsignal"/>
    <property type="match status" value="1"/>
</dbReference>
<dbReference type="Pfam" id="PF00672">
    <property type="entry name" value="HAMP"/>
    <property type="match status" value="1"/>
</dbReference>
<dbReference type="EMBL" id="BMJT01000011">
    <property type="protein sequence ID" value="GGG31778.1"/>
    <property type="molecule type" value="Genomic_DNA"/>
</dbReference>
<dbReference type="RefSeq" id="WP_188615692.1">
    <property type="nucleotide sequence ID" value="NZ_BMJT01000011.1"/>
</dbReference>
<gene>
    <name evidence="10" type="ORF">GCM10007425_28030</name>
</gene>
<comment type="similarity">
    <text evidence="5">Belongs to the methyl-accepting chemotaxis (MCP) protein family.</text>
</comment>
<dbReference type="CDD" id="cd06225">
    <property type="entry name" value="HAMP"/>
    <property type="match status" value="1"/>
</dbReference>
<feature type="domain" description="HAMP" evidence="9">
    <location>
        <begin position="297"/>
        <end position="351"/>
    </location>
</feature>
<reference evidence="10" key="2">
    <citation type="submission" date="2020-09" db="EMBL/GenBank/DDBJ databases">
        <authorList>
            <person name="Sun Q."/>
            <person name="Zhou Y."/>
        </authorList>
    </citation>
    <scope>NUCLEOTIDE SEQUENCE</scope>
    <source>
        <strain evidence="10">CGMCC 1.15760</strain>
    </source>
</reference>
<proteinExistence type="inferred from homology"/>
<dbReference type="InterPro" id="IPR003660">
    <property type="entry name" value="HAMP_dom"/>
</dbReference>
<dbReference type="SMART" id="SM00304">
    <property type="entry name" value="HAMP"/>
    <property type="match status" value="2"/>
</dbReference>
<keyword evidence="7" id="KW-1133">Transmembrane helix</keyword>
<protein>
    <submittedName>
        <fullName evidence="10">Methyl-accepting chemotaxis protein</fullName>
    </submittedName>
</protein>
<dbReference type="SMART" id="SM00283">
    <property type="entry name" value="MA"/>
    <property type="match status" value="1"/>
</dbReference>
<keyword evidence="7" id="KW-0812">Transmembrane</keyword>
<dbReference type="Gene3D" id="1.10.287.950">
    <property type="entry name" value="Methyl-accepting chemotaxis protein"/>
    <property type="match status" value="1"/>
</dbReference>
<comment type="subcellular location">
    <subcellularLocation>
        <location evidence="1">Cell membrane</location>
    </subcellularLocation>
</comment>
<dbReference type="PANTHER" id="PTHR32089:SF112">
    <property type="entry name" value="LYSOZYME-LIKE PROTEIN-RELATED"/>
    <property type="match status" value="1"/>
</dbReference>
<dbReference type="InterPro" id="IPR004089">
    <property type="entry name" value="MCPsignal_dom"/>
</dbReference>
<dbReference type="PANTHER" id="PTHR32089">
    <property type="entry name" value="METHYL-ACCEPTING CHEMOTAXIS PROTEIN MCPB"/>
    <property type="match status" value="1"/>
</dbReference>
<sequence>MKSLKWKMLLPIMAIVMLIMAIFSIVLYQSTEKSINEQGERLVQSTALGMNTAIHAQKEAEHILEQEMLAESVMASYILAQGATHQDLKTIAKRANIDEIWSTDDKGNTTITSIAPTIDFNFGSDPNGQAAVYMKLIDGTETKITQPAQKRDVDNEVYKFVGVGGWQQPQIVQVARNGQDLVKLEQAIGVTSYINKMKDHLGDSVLYAAVARQDGTIIHATHQEAPQFSIHNKQGIVATNGHYQGEKARSYVQALDNGDYLIVTTSQHILAQIQQATFIAAIVAILLIVLLTSIIIGRQVKRVTAITHSLQHIATGDADLTKRIDGANQDEIGQLVQAFNQMMSQLQQMMQHFGQEATAIFTSVAQVQQNTAATMQASKQITTHAEEVQQATTTQLMSTNESAQAMDELARSIQHTSESVAVMATMTNETVTSATSGGEVLQALIQQLTDANKEAYQTAVRAEQLTVLSQTISTFTETITAISDQTNLLALNASIEAARAGDAGKGFAVVAEEVRQLADASKQASDQIAAIVGNVHLETQAIVTAVNQTAQVLTTGQEVAGRAQQAFTEIVQHIDEVSIEVNSISSAAEEVAASTEEIAATFEHVADGSRQTAKTITTMTTQTKEQQQQMHDLNETIIQLEAIATSLQHATAQFKA</sequence>
<dbReference type="PROSITE" id="PS50111">
    <property type="entry name" value="CHEMOTAXIS_TRANSDUC_2"/>
    <property type="match status" value="1"/>
</dbReference>
<accession>A0A917GA08</accession>
<evidence type="ECO:0000256" key="3">
    <source>
        <dbReference type="ARBA" id="ARBA00023136"/>
    </source>
</evidence>
<evidence type="ECO:0000256" key="7">
    <source>
        <dbReference type="SAM" id="Phobius"/>
    </source>
</evidence>
<dbReference type="PROSITE" id="PS50885">
    <property type="entry name" value="HAMP"/>
    <property type="match status" value="1"/>
</dbReference>
<keyword evidence="3 7" id="KW-0472">Membrane</keyword>
<dbReference type="AlphaFoldDB" id="A0A917GA08"/>
<feature type="transmembrane region" description="Helical" evidence="7">
    <location>
        <begin position="276"/>
        <end position="296"/>
    </location>
</feature>
<organism evidence="10 11">
    <name type="scientific">Lysinibacillus alkalisoli</name>
    <dbReference type="NCBI Taxonomy" id="1911548"/>
    <lineage>
        <taxon>Bacteria</taxon>
        <taxon>Bacillati</taxon>
        <taxon>Bacillota</taxon>
        <taxon>Bacilli</taxon>
        <taxon>Bacillales</taxon>
        <taxon>Bacillaceae</taxon>
        <taxon>Lysinibacillus</taxon>
    </lineage>
</organism>
<name>A0A917GA08_9BACI</name>
<evidence type="ECO:0000313" key="10">
    <source>
        <dbReference type="EMBL" id="GGG31778.1"/>
    </source>
</evidence>
<evidence type="ECO:0000256" key="1">
    <source>
        <dbReference type="ARBA" id="ARBA00004236"/>
    </source>
</evidence>
<comment type="caution">
    <text evidence="10">The sequence shown here is derived from an EMBL/GenBank/DDBJ whole genome shotgun (WGS) entry which is preliminary data.</text>
</comment>